<reference evidence="2" key="1">
    <citation type="journal article" date="2019" name="Int. J. Syst. Evol. Microbiol.">
        <title>The Global Catalogue of Microorganisms (GCM) 10K type strain sequencing project: providing services to taxonomists for standard genome sequencing and annotation.</title>
        <authorList>
            <consortium name="The Broad Institute Genomics Platform"/>
            <consortium name="The Broad Institute Genome Sequencing Center for Infectious Disease"/>
            <person name="Wu L."/>
            <person name="Ma J."/>
        </authorList>
    </citation>
    <scope>NUCLEOTIDE SEQUENCE [LARGE SCALE GENOMIC DNA]</scope>
    <source>
        <strain evidence="2">CCUG 62414</strain>
    </source>
</reference>
<proteinExistence type="predicted"/>
<dbReference type="Proteomes" id="UP001597061">
    <property type="component" value="Unassembled WGS sequence"/>
</dbReference>
<keyword evidence="2" id="KW-1185">Reference proteome</keyword>
<evidence type="ECO:0008006" key="3">
    <source>
        <dbReference type="Google" id="ProtNLM"/>
    </source>
</evidence>
<accession>A0ABW3JKV2</accession>
<sequence>MNKLTIILVLTFASVFGQKAKSDFEISGQVKVYFGQELLIPKDATVELRPSFDIKVVDSLGFYKFSGLKSGSYELRVLDFNFEPEFFHIEIVNQSAQNFDLYVTADCEINKQIAESDLKNENPKLILIGGIAPIVDFEDGKFANKYGIQFYDYGCTPPPLECVYQYNNVIFEYLDNKFGKKWREEVRQDVIGLK</sequence>
<organism evidence="1 2">
    <name type="scientific">Mariniflexile jejuense</name>
    <dbReference type="NCBI Taxonomy" id="1173582"/>
    <lineage>
        <taxon>Bacteria</taxon>
        <taxon>Pseudomonadati</taxon>
        <taxon>Bacteroidota</taxon>
        <taxon>Flavobacteriia</taxon>
        <taxon>Flavobacteriales</taxon>
        <taxon>Flavobacteriaceae</taxon>
        <taxon>Mariniflexile</taxon>
    </lineage>
</organism>
<comment type="caution">
    <text evidence="1">The sequence shown here is derived from an EMBL/GenBank/DDBJ whole genome shotgun (WGS) entry which is preliminary data.</text>
</comment>
<name>A0ABW3JKV2_9FLAO</name>
<evidence type="ECO:0000313" key="1">
    <source>
        <dbReference type="EMBL" id="MFD0991029.1"/>
    </source>
</evidence>
<evidence type="ECO:0000313" key="2">
    <source>
        <dbReference type="Proteomes" id="UP001597061"/>
    </source>
</evidence>
<protein>
    <recommendedName>
        <fullName evidence="3">Carboxypeptidase regulatory-like domain-containing protein</fullName>
    </recommendedName>
</protein>
<dbReference type="RefSeq" id="WP_379926700.1">
    <property type="nucleotide sequence ID" value="NZ_JBHTJI010000029.1"/>
</dbReference>
<dbReference type="EMBL" id="JBHTJI010000029">
    <property type="protein sequence ID" value="MFD0991029.1"/>
    <property type="molecule type" value="Genomic_DNA"/>
</dbReference>
<gene>
    <name evidence="1" type="ORF">ACFQ1R_13050</name>
</gene>